<name>A0A4Y6I5X3_9MOLU</name>
<accession>A0A4Y6I5X3</accession>
<evidence type="ECO:0000313" key="1">
    <source>
        <dbReference type="EMBL" id="QDF65016.1"/>
    </source>
</evidence>
<evidence type="ECO:0000313" key="2">
    <source>
        <dbReference type="Proteomes" id="UP000315201"/>
    </source>
</evidence>
<protein>
    <submittedName>
        <fullName evidence="1">Uncharacterized protein</fullName>
    </submittedName>
</protein>
<dbReference type="Proteomes" id="UP000315201">
    <property type="component" value="Chromosome"/>
</dbReference>
<proteinExistence type="predicted"/>
<dbReference type="RefSeq" id="WP_208664595.1">
    <property type="nucleotide sequence ID" value="NZ_CP041147.1"/>
</dbReference>
<dbReference type="AlphaFoldDB" id="A0A4Y6I5X3"/>
<sequence>MKTKNMIKTLAGITLIASGSIGAISFSAKNEEIKNKKNVNTNKLLTYRGAKYSGTELTKILNNDK</sequence>
<dbReference type="EMBL" id="CP041147">
    <property type="protein sequence ID" value="QDF65016.1"/>
    <property type="molecule type" value="Genomic_DNA"/>
</dbReference>
<keyword evidence="2" id="KW-1185">Reference proteome</keyword>
<organism evidence="1 2">
    <name type="scientific">Mycoplasma nasistruthionis</name>
    <dbReference type="NCBI Taxonomy" id="353852"/>
    <lineage>
        <taxon>Bacteria</taxon>
        <taxon>Bacillati</taxon>
        <taxon>Mycoplasmatota</taxon>
        <taxon>Mollicutes</taxon>
        <taxon>Mycoplasmataceae</taxon>
        <taxon>Mycoplasma</taxon>
    </lineage>
</organism>
<gene>
    <name evidence="1" type="ORF">FIV53_01735</name>
</gene>
<reference evidence="1 2" key="1">
    <citation type="submission" date="2019-06" db="EMBL/GenBank/DDBJ databases">
        <title>Mycoplasma nasistruthionis sp. nov. str Ms03.</title>
        <authorList>
            <person name="Botes A."/>
        </authorList>
    </citation>
    <scope>NUCLEOTIDE SEQUENCE [LARGE SCALE GENOMIC DNA]</scope>
    <source>
        <strain evidence="1 2">Ms03</strain>
    </source>
</reference>